<evidence type="ECO:0000259" key="1">
    <source>
        <dbReference type="SMART" id="SM00481"/>
    </source>
</evidence>
<dbReference type="Gene3D" id="1.10.150.650">
    <property type="match status" value="1"/>
</dbReference>
<sequence length="286" mass="32193">MSNQQTDLHMHSTASDGGYTPAELMRKCKDVGLQYVSLTDHDTVSGIKEAQETAIELGMTFIPGIELSTKFKGKGVHILGYGIDVDDVDFLSMLTQQQMQREKRLEVILTKLKACDIDLEKKDVLQFVDGGSIGRPHIAKALVKRGFVSDVAEAFDLYLAEGKPAYVGKEKEMTVKEAIDWIHRTGGVAIVAHPGHYGLDESIIDWVKNDSLDGIEIYHRDHLEKEQQKYRVIQKDIEQALNKSLVITGGSDFHHEDYGRTIEPLGQTRIDNAYAIQLIKWLEKKR</sequence>
<dbReference type="InterPro" id="IPR004013">
    <property type="entry name" value="PHP_dom"/>
</dbReference>
<proteinExistence type="predicted"/>
<dbReference type="InterPro" id="IPR052018">
    <property type="entry name" value="PHP_domain"/>
</dbReference>
<dbReference type="EMBL" id="ALPT02000033">
    <property type="protein sequence ID" value="KGA97263.1"/>
    <property type="molecule type" value="Genomic_DNA"/>
</dbReference>
<evidence type="ECO:0000313" key="2">
    <source>
        <dbReference type="EMBL" id="KGA97263.1"/>
    </source>
</evidence>
<dbReference type="eggNOG" id="COG0613">
    <property type="taxonomic scope" value="Bacteria"/>
</dbReference>
<dbReference type="Pfam" id="PF02811">
    <property type="entry name" value="PHP"/>
    <property type="match status" value="1"/>
</dbReference>
<dbReference type="SMART" id="SM00481">
    <property type="entry name" value="POLIIIAc"/>
    <property type="match status" value="1"/>
</dbReference>
<reference evidence="2 3" key="1">
    <citation type="journal article" date="2014" name="Genome Announc.">
        <title>Draft Genome Sequence of Bacillus alcalophilus AV1934, a Classic Alkaliphile Isolated from Human Feces in 1934.</title>
        <authorList>
            <person name="Attie O."/>
            <person name="Jayaprakash A."/>
            <person name="Shah H."/>
            <person name="Paulsen I.T."/>
            <person name="Morino M."/>
            <person name="Takahashi Y."/>
            <person name="Narumi I."/>
            <person name="Sachidanandam R."/>
            <person name="Satoh K."/>
            <person name="Ito M."/>
            <person name="Krulwich T.A."/>
        </authorList>
    </citation>
    <scope>NUCLEOTIDE SEQUENCE [LARGE SCALE GENOMIC DNA]</scope>
    <source>
        <strain evidence="2 3">AV1934</strain>
    </source>
</reference>
<evidence type="ECO:0000313" key="3">
    <source>
        <dbReference type="Proteomes" id="UP000002754"/>
    </source>
</evidence>
<dbReference type="GO" id="GO:0035312">
    <property type="term" value="F:5'-3' DNA exonuclease activity"/>
    <property type="evidence" value="ECO:0007669"/>
    <property type="project" value="TreeGrafter"/>
</dbReference>
<dbReference type="InterPro" id="IPR003141">
    <property type="entry name" value="Pol/His_phosphatase_N"/>
</dbReference>
<gene>
    <name evidence="2" type="ORF">BALCAV_0211195</name>
</gene>
<accession>A0A094WMU6</accession>
<dbReference type="RefSeq" id="WP_004427363.1">
    <property type="nucleotide sequence ID" value="NZ_ALPT02000033.1"/>
</dbReference>
<dbReference type="PANTHER" id="PTHR42924">
    <property type="entry name" value="EXONUCLEASE"/>
    <property type="match status" value="1"/>
</dbReference>
<dbReference type="Gene3D" id="3.20.20.140">
    <property type="entry name" value="Metal-dependent hydrolases"/>
    <property type="match status" value="1"/>
</dbReference>
<dbReference type="PANTHER" id="PTHR42924:SF3">
    <property type="entry name" value="POLYMERASE_HISTIDINOL PHOSPHATASE N-TERMINAL DOMAIN-CONTAINING PROTEIN"/>
    <property type="match status" value="1"/>
</dbReference>
<dbReference type="GO" id="GO:0004534">
    <property type="term" value="F:5'-3' RNA exonuclease activity"/>
    <property type="evidence" value="ECO:0007669"/>
    <property type="project" value="TreeGrafter"/>
</dbReference>
<dbReference type="SUPFAM" id="SSF89550">
    <property type="entry name" value="PHP domain-like"/>
    <property type="match status" value="1"/>
</dbReference>
<dbReference type="STRING" id="1218173.BALCAV_0211195"/>
<comment type="caution">
    <text evidence="2">The sequence shown here is derived from an EMBL/GenBank/DDBJ whole genome shotgun (WGS) entry which is preliminary data.</text>
</comment>
<dbReference type="CDD" id="cd07438">
    <property type="entry name" value="PHP_HisPPase_AMP"/>
    <property type="match status" value="1"/>
</dbReference>
<keyword evidence="3" id="KW-1185">Reference proteome</keyword>
<dbReference type="AlphaFoldDB" id="A0A094WMU6"/>
<dbReference type="InterPro" id="IPR016195">
    <property type="entry name" value="Pol/histidinol_Pase-like"/>
</dbReference>
<feature type="domain" description="Polymerase/histidinol phosphatase N-terminal" evidence="1">
    <location>
        <begin position="6"/>
        <end position="71"/>
    </location>
</feature>
<protein>
    <recommendedName>
        <fullName evidence="1">Polymerase/histidinol phosphatase N-terminal domain-containing protein</fullName>
    </recommendedName>
</protein>
<name>A0A094WMU6_ALKAL</name>
<dbReference type="Proteomes" id="UP000002754">
    <property type="component" value="Unassembled WGS sequence"/>
</dbReference>
<organism evidence="2 3">
    <name type="scientific">Alkalihalobacillus alcalophilus ATCC 27647 = CGMCC 1.3604</name>
    <dbReference type="NCBI Taxonomy" id="1218173"/>
    <lineage>
        <taxon>Bacteria</taxon>
        <taxon>Bacillati</taxon>
        <taxon>Bacillota</taxon>
        <taxon>Bacilli</taxon>
        <taxon>Bacillales</taxon>
        <taxon>Bacillaceae</taxon>
        <taxon>Alkalihalobacillus</taxon>
    </lineage>
</organism>